<reference evidence="7" key="1">
    <citation type="submission" date="2021-09" db="EMBL/GenBank/DDBJ databases">
        <title>A high-quality genome of the endoparasitic fungus Hirsutella rhossiliensis with a comparison of Hirsutella genomes reveals transposable elements contributing to genome size variation.</title>
        <authorList>
            <person name="Lin R."/>
            <person name="Jiao Y."/>
            <person name="Sun X."/>
            <person name="Ling J."/>
            <person name="Xie B."/>
            <person name="Cheng X."/>
        </authorList>
    </citation>
    <scope>NUCLEOTIDE SEQUENCE</scope>
    <source>
        <strain evidence="7">HR02</strain>
    </source>
</reference>
<keyword evidence="2" id="KW-0479">Metal-binding</keyword>
<proteinExistence type="predicted"/>
<comment type="caution">
    <text evidence="7">The sequence shown here is derived from an EMBL/GenBank/DDBJ whole genome shotgun (WGS) entry which is preliminary data.</text>
</comment>
<keyword evidence="8" id="KW-1185">Reference proteome</keyword>
<evidence type="ECO:0000256" key="2">
    <source>
        <dbReference type="ARBA" id="ARBA00022723"/>
    </source>
</evidence>
<evidence type="ECO:0000256" key="1">
    <source>
        <dbReference type="ARBA" id="ARBA00004123"/>
    </source>
</evidence>
<dbReference type="PANTHER" id="PTHR46481">
    <property type="entry name" value="ZINC FINGER BED DOMAIN-CONTAINING PROTEIN 4"/>
    <property type="match status" value="1"/>
</dbReference>
<sequence length="334" mass="38402">MPALNALNSTSESRARALILAQLRLLRPPPTGKDTIVCAPPGHPDCESDDDMPDADTSEPPLNSTGSHMTLAEKARLIKKWADNKQKHVRKKRDKNSHKLLLEYKDGPKIFQEFRWTCIECLQNPSTLRKIFQVLESNRRGVTSGMGDHLKSHSITKESHHGRINGYGRAIGGGDYTEVDAWSGRPRQRARLTAKESIRQWFVKHRQPFSVVENLRLLLSKRYFVERREKLKIELQYNCATISLTLDIWTAPNRVPIFAIITHWITPEFEEREEVIEFIELKKSHTGKHEIVEKTLEELRLKPKLLAITGDNAANNGTLYYLKTRPHSNFRASW</sequence>
<feature type="region of interest" description="Disordered" evidence="6">
    <location>
        <begin position="40"/>
        <end position="67"/>
    </location>
</feature>
<dbReference type="RefSeq" id="XP_044716751.1">
    <property type="nucleotide sequence ID" value="XM_044868170.1"/>
</dbReference>
<dbReference type="InterPro" id="IPR052035">
    <property type="entry name" value="ZnF_BED_domain_contain"/>
</dbReference>
<evidence type="ECO:0000256" key="5">
    <source>
        <dbReference type="ARBA" id="ARBA00023242"/>
    </source>
</evidence>
<dbReference type="PANTHER" id="PTHR46481:SF10">
    <property type="entry name" value="ZINC FINGER BED DOMAIN-CONTAINING PROTEIN 39"/>
    <property type="match status" value="1"/>
</dbReference>
<keyword evidence="3" id="KW-0863">Zinc-finger</keyword>
<name>A0A9P8SDY3_9HYPO</name>
<evidence type="ECO:0000256" key="6">
    <source>
        <dbReference type="SAM" id="MobiDB-lite"/>
    </source>
</evidence>
<organism evidence="7 8">
    <name type="scientific">Hirsutella rhossiliensis</name>
    <dbReference type="NCBI Taxonomy" id="111463"/>
    <lineage>
        <taxon>Eukaryota</taxon>
        <taxon>Fungi</taxon>
        <taxon>Dikarya</taxon>
        <taxon>Ascomycota</taxon>
        <taxon>Pezizomycotina</taxon>
        <taxon>Sordariomycetes</taxon>
        <taxon>Hypocreomycetidae</taxon>
        <taxon>Hypocreales</taxon>
        <taxon>Ophiocordycipitaceae</taxon>
        <taxon>Hirsutella</taxon>
    </lineage>
</organism>
<evidence type="ECO:0000313" key="8">
    <source>
        <dbReference type="Proteomes" id="UP000824596"/>
    </source>
</evidence>
<evidence type="ECO:0000313" key="7">
    <source>
        <dbReference type="EMBL" id="KAH0959238.1"/>
    </source>
</evidence>
<feature type="compositionally biased region" description="Acidic residues" evidence="6">
    <location>
        <begin position="47"/>
        <end position="57"/>
    </location>
</feature>
<dbReference type="GO" id="GO:0008270">
    <property type="term" value="F:zinc ion binding"/>
    <property type="evidence" value="ECO:0007669"/>
    <property type="project" value="UniProtKB-KW"/>
</dbReference>
<dbReference type="Proteomes" id="UP000824596">
    <property type="component" value="Unassembled WGS sequence"/>
</dbReference>
<protein>
    <recommendedName>
        <fullName evidence="9">Transposase</fullName>
    </recommendedName>
</protein>
<dbReference type="GO" id="GO:0005634">
    <property type="term" value="C:nucleus"/>
    <property type="evidence" value="ECO:0007669"/>
    <property type="project" value="UniProtKB-SubCell"/>
</dbReference>
<dbReference type="AlphaFoldDB" id="A0A9P8SDY3"/>
<gene>
    <name evidence="7" type="ORF">HRG_09699</name>
</gene>
<accession>A0A9P8SDY3</accession>
<dbReference type="EMBL" id="JAIZPD010000013">
    <property type="protein sequence ID" value="KAH0959238.1"/>
    <property type="molecule type" value="Genomic_DNA"/>
</dbReference>
<evidence type="ECO:0000256" key="4">
    <source>
        <dbReference type="ARBA" id="ARBA00022833"/>
    </source>
</evidence>
<evidence type="ECO:0008006" key="9">
    <source>
        <dbReference type="Google" id="ProtNLM"/>
    </source>
</evidence>
<dbReference type="GeneID" id="68358828"/>
<dbReference type="OrthoDB" id="2976890at2759"/>
<evidence type="ECO:0000256" key="3">
    <source>
        <dbReference type="ARBA" id="ARBA00022771"/>
    </source>
</evidence>
<keyword evidence="5" id="KW-0539">Nucleus</keyword>
<keyword evidence="4" id="KW-0862">Zinc</keyword>
<comment type="subcellular location">
    <subcellularLocation>
        <location evidence="1">Nucleus</location>
    </subcellularLocation>
</comment>